<dbReference type="VEuPathDB" id="VectorBase:GPAI018127"/>
<name>A0A1A9ZL87_GLOPL</name>
<keyword evidence="2" id="KW-1185">Reference proteome</keyword>
<proteinExistence type="predicted"/>
<protein>
    <submittedName>
        <fullName evidence="1">Uncharacterized protein</fullName>
    </submittedName>
</protein>
<organism evidence="1 2">
    <name type="scientific">Glossina pallidipes</name>
    <name type="common">Tsetse fly</name>
    <dbReference type="NCBI Taxonomy" id="7398"/>
    <lineage>
        <taxon>Eukaryota</taxon>
        <taxon>Metazoa</taxon>
        <taxon>Ecdysozoa</taxon>
        <taxon>Arthropoda</taxon>
        <taxon>Hexapoda</taxon>
        <taxon>Insecta</taxon>
        <taxon>Pterygota</taxon>
        <taxon>Neoptera</taxon>
        <taxon>Endopterygota</taxon>
        <taxon>Diptera</taxon>
        <taxon>Brachycera</taxon>
        <taxon>Muscomorpha</taxon>
        <taxon>Hippoboscoidea</taxon>
        <taxon>Glossinidae</taxon>
        <taxon>Glossina</taxon>
    </lineage>
</organism>
<evidence type="ECO:0000313" key="1">
    <source>
        <dbReference type="EnsemblMetazoa" id="GPAI018127-PA"/>
    </source>
</evidence>
<evidence type="ECO:0000313" key="2">
    <source>
        <dbReference type="Proteomes" id="UP000092445"/>
    </source>
</evidence>
<dbReference type="Proteomes" id="UP000092445">
    <property type="component" value="Unassembled WGS sequence"/>
</dbReference>
<dbReference type="AlphaFoldDB" id="A0A1A9ZL87"/>
<reference evidence="1" key="2">
    <citation type="submission" date="2020-05" db="UniProtKB">
        <authorList>
            <consortium name="EnsemblMetazoa"/>
        </authorList>
    </citation>
    <scope>IDENTIFICATION</scope>
    <source>
        <strain evidence="1">IAEA</strain>
    </source>
</reference>
<reference evidence="2" key="1">
    <citation type="submission" date="2014-03" db="EMBL/GenBank/DDBJ databases">
        <authorList>
            <person name="Aksoy S."/>
            <person name="Warren W."/>
            <person name="Wilson R.K."/>
        </authorList>
    </citation>
    <scope>NUCLEOTIDE SEQUENCE [LARGE SCALE GENOMIC DNA]</scope>
    <source>
        <strain evidence="2">IAEA</strain>
    </source>
</reference>
<dbReference type="EnsemblMetazoa" id="GPAI018127-RA">
    <property type="protein sequence ID" value="GPAI018127-PA"/>
    <property type="gene ID" value="GPAI018127"/>
</dbReference>
<accession>A0A1A9ZL87</accession>
<sequence>MPKYFSEYNIGSHEKLRGHNDRNDPDVFNVNGFTTSVLLWFDANLSHKLRLTMTISLGVFLEKLFLCEILKRMLKHSGKENVKTNQGLAASTSSFRASTSGRRLGLGSFNLIIIEDLLIDIGRRGLMTKSLSLNSKSILNRSTCWDTQGRKY</sequence>